<dbReference type="AlphaFoldDB" id="A0A318RKH3"/>
<keyword evidence="1" id="KW-0560">Oxidoreductase</keyword>
<feature type="domain" description="FAD-binding" evidence="3">
    <location>
        <begin position="3"/>
        <end position="344"/>
    </location>
</feature>
<dbReference type="InterPro" id="IPR002938">
    <property type="entry name" value="FAD-bd"/>
</dbReference>
<accession>A0A318RKH3</accession>
<dbReference type="PANTHER" id="PTHR13789:SF309">
    <property type="entry name" value="PUTATIVE (AFU_ORTHOLOGUE AFUA_6G14510)-RELATED"/>
    <property type="match status" value="1"/>
</dbReference>
<keyword evidence="2" id="KW-0503">Monooxygenase</keyword>
<evidence type="ECO:0000256" key="1">
    <source>
        <dbReference type="ARBA" id="ARBA00023002"/>
    </source>
</evidence>
<evidence type="ECO:0000313" key="4">
    <source>
        <dbReference type="EMBL" id="PYE17067.1"/>
    </source>
</evidence>
<proteinExistence type="predicted"/>
<dbReference type="EMBL" id="QJSP01000007">
    <property type="protein sequence ID" value="PYE17067.1"/>
    <property type="molecule type" value="Genomic_DNA"/>
</dbReference>
<dbReference type="PRINTS" id="PR00420">
    <property type="entry name" value="RNGMNOXGNASE"/>
</dbReference>
<dbReference type="Proteomes" id="UP000247591">
    <property type="component" value="Unassembled WGS sequence"/>
</dbReference>
<dbReference type="Pfam" id="PF01494">
    <property type="entry name" value="FAD_binding_3"/>
    <property type="match status" value="1"/>
</dbReference>
<evidence type="ECO:0000313" key="5">
    <source>
        <dbReference type="Proteomes" id="UP000247591"/>
    </source>
</evidence>
<dbReference type="InterPro" id="IPR050493">
    <property type="entry name" value="FAD-dep_Monooxygenase_BioMet"/>
</dbReference>
<dbReference type="SUPFAM" id="SSF51905">
    <property type="entry name" value="FAD/NAD(P)-binding domain"/>
    <property type="match status" value="1"/>
</dbReference>
<dbReference type="GO" id="GO:0004497">
    <property type="term" value="F:monooxygenase activity"/>
    <property type="evidence" value="ECO:0007669"/>
    <property type="project" value="UniProtKB-KW"/>
</dbReference>
<dbReference type="GO" id="GO:0071949">
    <property type="term" value="F:FAD binding"/>
    <property type="evidence" value="ECO:0007669"/>
    <property type="project" value="InterPro"/>
</dbReference>
<dbReference type="Gene3D" id="3.50.50.60">
    <property type="entry name" value="FAD/NAD(P)-binding domain"/>
    <property type="match status" value="1"/>
</dbReference>
<dbReference type="PANTHER" id="PTHR13789">
    <property type="entry name" value="MONOOXYGENASE"/>
    <property type="match status" value="1"/>
</dbReference>
<name>A0A318RKH3_WILLI</name>
<dbReference type="InterPro" id="IPR036188">
    <property type="entry name" value="FAD/NAD-bd_sf"/>
</dbReference>
<organism evidence="4 5">
    <name type="scientific">Williamsia limnetica</name>
    <dbReference type="NCBI Taxonomy" id="882452"/>
    <lineage>
        <taxon>Bacteria</taxon>
        <taxon>Bacillati</taxon>
        <taxon>Actinomycetota</taxon>
        <taxon>Actinomycetes</taxon>
        <taxon>Mycobacteriales</taxon>
        <taxon>Nocardiaceae</taxon>
        <taxon>Williamsia</taxon>
    </lineage>
</organism>
<keyword evidence="5" id="KW-1185">Reference proteome</keyword>
<sequence>MDADIVVIGGGIGGCALAARLATAGLAVTVLEREPTYRDMVRGEAMVPWGFLEAAELGVADAVLEAEGASVMTRMTPYDETLTVEQARRRSSDLSTAVPGAPGVIGVGHPELREALANSAVTAGATMVRGVRRSTVVAGDAPQVTFELDGAERTIRCRLIVGADGKFSTTRAALGVSMFTNEARVKLTGMLVDDGGVWDRAVTTIAIDGRNQFIVIPRADNRLRLYVGRNVNDPDPLKGPATITEFLESYRTPVFPDHDKLAESTPVGPCATFPMNDAWTDTPVVPGGALIGDAAGWSNPVTAQGLSITLRDARVLSEALLDNVIWTPETLSGYTIERSARMARLRFASALTDLIAGFGMSDRATRRPRILGLLGQRPELGAALTAVHSGPWSVEAESYSPDILTTVALASLSTSASAPAV</sequence>
<evidence type="ECO:0000259" key="3">
    <source>
        <dbReference type="Pfam" id="PF01494"/>
    </source>
</evidence>
<gene>
    <name evidence="4" type="ORF">DFR67_107312</name>
</gene>
<protein>
    <submittedName>
        <fullName evidence="4">2-polyprenyl-6-methoxyphenol hydroxylase-like FAD-dependent oxidoreductase</fullName>
    </submittedName>
</protein>
<comment type="caution">
    <text evidence="4">The sequence shown here is derived from an EMBL/GenBank/DDBJ whole genome shotgun (WGS) entry which is preliminary data.</text>
</comment>
<reference evidence="4 5" key="1">
    <citation type="submission" date="2018-06" db="EMBL/GenBank/DDBJ databases">
        <title>Genomic Encyclopedia of Type Strains, Phase IV (KMG-IV): sequencing the most valuable type-strain genomes for metagenomic binning, comparative biology and taxonomic classification.</title>
        <authorList>
            <person name="Goeker M."/>
        </authorList>
    </citation>
    <scope>NUCLEOTIDE SEQUENCE [LARGE SCALE GENOMIC DNA]</scope>
    <source>
        <strain evidence="4 5">DSM 45521</strain>
    </source>
</reference>
<dbReference type="OrthoDB" id="103324at2"/>
<evidence type="ECO:0000256" key="2">
    <source>
        <dbReference type="ARBA" id="ARBA00023033"/>
    </source>
</evidence>
<dbReference type="RefSeq" id="WP_110470094.1">
    <property type="nucleotide sequence ID" value="NZ_QJSP01000007.1"/>
</dbReference>